<evidence type="ECO:0000256" key="12">
    <source>
        <dbReference type="ARBA" id="ARBA00045071"/>
    </source>
</evidence>
<dbReference type="SUPFAM" id="SSF53756">
    <property type="entry name" value="UDP-Glycosyltransferase/glycogen phosphorylase"/>
    <property type="match status" value="1"/>
</dbReference>
<evidence type="ECO:0000256" key="3">
    <source>
        <dbReference type="ARBA" id="ARBA00022676"/>
    </source>
</evidence>
<dbReference type="EMBL" id="JABFTP020000165">
    <property type="protein sequence ID" value="KAL3285282.1"/>
    <property type="molecule type" value="Genomic_DNA"/>
</dbReference>
<dbReference type="GO" id="GO:0005789">
    <property type="term" value="C:endoplasmic reticulum membrane"/>
    <property type="evidence" value="ECO:0007669"/>
    <property type="project" value="UniProtKB-SubCell"/>
</dbReference>
<evidence type="ECO:0000256" key="11">
    <source>
        <dbReference type="ARBA" id="ARBA00033088"/>
    </source>
</evidence>
<evidence type="ECO:0000259" key="14">
    <source>
        <dbReference type="Pfam" id="PF00534"/>
    </source>
</evidence>
<sequence length="401" mass="45776">MTENKKNVKIVVLGDIGHSPRMANHAVSLAEKGNIVDIIGYGDSDPANSLKLAPNIYYHYLTPCPRISFKLLNYILKTIWTSINLLFLLIITRKADMVLVQNPPAIPALYMAWFYCKCIGSELIIDWHNYAHTIMAMSVGENSPLVSITRKVESAIGKRADYNFCVSRAMQKDLYEKWQIRTEVLYDRPAEAFVPVTLENKHNLFLRLCKLKGFELFGDSSNENFTVFTHILSNNQISLKEDRPAFIVSSTSWTEDEDFSIFINALQDYEDHWQNGNQIKLPNLIVAITGKGPLKEFYCKDIEDRKWEHIRVVTPWLDIADYPSFIGSADIGVSLHTSSSGLDLPMKVVDLFGVLVPVLAYNFKALNELVVNEKNGYVFSNQQELSALIQNWFERFLTMKM</sequence>
<dbReference type="Proteomes" id="UP001516400">
    <property type="component" value="Unassembled WGS sequence"/>
</dbReference>
<keyword evidence="4" id="KW-0808">Transferase</keyword>
<keyword evidence="5 13" id="KW-0812">Transmembrane</keyword>
<evidence type="ECO:0000256" key="1">
    <source>
        <dbReference type="ARBA" id="ARBA00004389"/>
    </source>
</evidence>
<keyword evidence="8 13" id="KW-0472">Membrane</keyword>
<accession>A0ABD2P3I9</accession>
<feature type="transmembrane region" description="Helical" evidence="13">
    <location>
        <begin position="71"/>
        <end position="91"/>
    </location>
</feature>
<evidence type="ECO:0000256" key="8">
    <source>
        <dbReference type="ARBA" id="ARBA00023136"/>
    </source>
</evidence>
<organism evidence="15 16">
    <name type="scientific">Cryptolaemus montrouzieri</name>
    <dbReference type="NCBI Taxonomy" id="559131"/>
    <lineage>
        <taxon>Eukaryota</taxon>
        <taxon>Metazoa</taxon>
        <taxon>Ecdysozoa</taxon>
        <taxon>Arthropoda</taxon>
        <taxon>Hexapoda</taxon>
        <taxon>Insecta</taxon>
        <taxon>Pterygota</taxon>
        <taxon>Neoptera</taxon>
        <taxon>Endopterygota</taxon>
        <taxon>Coleoptera</taxon>
        <taxon>Polyphaga</taxon>
        <taxon>Cucujiformia</taxon>
        <taxon>Coccinelloidea</taxon>
        <taxon>Coccinellidae</taxon>
        <taxon>Scymninae</taxon>
        <taxon>Scymnini</taxon>
        <taxon>Cryptolaemus</taxon>
    </lineage>
</organism>
<evidence type="ECO:0000256" key="2">
    <source>
        <dbReference type="ARBA" id="ARBA00004922"/>
    </source>
</evidence>
<evidence type="ECO:0000256" key="6">
    <source>
        <dbReference type="ARBA" id="ARBA00022824"/>
    </source>
</evidence>
<evidence type="ECO:0000256" key="7">
    <source>
        <dbReference type="ARBA" id="ARBA00022989"/>
    </source>
</evidence>
<feature type="domain" description="Glycosyl transferase family 1" evidence="14">
    <location>
        <begin position="236"/>
        <end position="393"/>
    </location>
</feature>
<evidence type="ECO:0000313" key="15">
    <source>
        <dbReference type="EMBL" id="KAL3285282.1"/>
    </source>
</evidence>
<dbReference type="GO" id="GO:0004578">
    <property type="term" value="F:chitobiosyldiphosphodolichol beta-mannosyltransferase activity"/>
    <property type="evidence" value="ECO:0007669"/>
    <property type="project" value="UniProtKB-EC"/>
</dbReference>
<dbReference type="Pfam" id="PF00534">
    <property type="entry name" value="Glycos_transf_1"/>
    <property type="match status" value="1"/>
</dbReference>
<evidence type="ECO:0000313" key="16">
    <source>
        <dbReference type="Proteomes" id="UP001516400"/>
    </source>
</evidence>
<evidence type="ECO:0000256" key="13">
    <source>
        <dbReference type="SAM" id="Phobius"/>
    </source>
</evidence>
<reference evidence="15 16" key="1">
    <citation type="journal article" date="2021" name="BMC Biol.">
        <title>Horizontally acquired antibacterial genes associated with adaptive radiation of ladybird beetles.</title>
        <authorList>
            <person name="Li H.S."/>
            <person name="Tang X.F."/>
            <person name="Huang Y.H."/>
            <person name="Xu Z.Y."/>
            <person name="Chen M.L."/>
            <person name="Du X.Y."/>
            <person name="Qiu B.Y."/>
            <person name="Chen P.T."/>
            <person name="Zhang W."/>
            <person name="Slipinski A."/>
            <person name="Escalona H.E."/>
            <person name="Waterhouse R.M."/>
            <person name="Zwick A."/>
            <person name="Pang H."/>
        </authorList>
    </citation>
    <scope>NUCLEOTIDE SEQUENCE [LARGE SCALE GENOMIC DNA]</scope>
    <source>
        <strain evidence="15">SYSU2018</strain>
    </source>
</reference>
<dbReference type="PANTHER" id="PTHR13036">
    <property type="entry name" value="BETA1,4 MANNOSYLTRANSFERASE"/>
    <property type="match status" value="1"/>
</dbReference>
<dbReference type="InterPro" id="IPR001296">
    <property type="entry name" value="Glyco_trans_1"/>
</dbReference>
<keyword evidence="3" id="KW-0328">Glycosyltransferase</keyword>
<keyword evidence="16" id="KW-1185">Reference proteome</keyword>
<comment type="subcellular location">
    <subcellularLocation>
        <location evidence="1">Endoplasmic reticulum membrane</location>
        <topology evidence="1">Single-pass membrane protein</topology>
    </subcellularLocation>
</comment>
<keyword evidence="6" id="KW-0256">Endoplasmic reticulum</keyword>
<evidence type="ECO:0000256" key="9">
    <source>
        <dbReference type="ARBA" id="ARBA00031434"/>
    </source>
</evidence>
<comment type="catalytic activity">
    <reaction evidence="12">
        <text>an N,N'-diacetylchitobiosyl-diphospho-di-trans,poly-cis-dolichol + GDP-alpha-D-mannose = a beta-D-Man-(1-&gt;4)-beta-D-GlcNAc-(1-&gt;4)-alpha-D-GlcNAc-diphospho-di-trans,poly-cis-dolichol + GDP + H(+)</text>
        <dbReference type="Rhea" id="RHEA:13865"/>
        <dbReference type="Rhea" id="RHEA-COMP:19510"/>
        <dbReference type="Rhea" id="RHEA-COMP:19511"/>
        <dbReference type="ChEBI" id="CHEBI:15378"/>
        <dbReference type="ChEBI" id="CHEBI:57269"/>
        <dbReference type="ChEBI" id="CHEBI:57527"/>
        <dbReference type="ChEBI" id="CHEBI:58189"/>
        <dbReference type="ChEBI" id="CHEBI:58472"/>
        <dbReference type="EC" id="2.4.1.142"/>
    </reaction>
    <physiologicalReaction direction="left-to-right" evidence="12">
        <dbReference type="Rhea" id="RHEA:13866"/>
    </physiologicalReaction>
</comment>
<comment type="pathway">
    <text evidence="2">Protein modification; protein glycosylation.</text>
</comment>
<name>A0ABD2P3I9_9CUCU</name>
<gene>
    <name evidence="15" type="ORF">HHI36_019392</name>
</gene>
<dbReference type="Gene3D" id="3.40.50.2000">
    <property type="entry name" value="Glycogen Phosphorylase B"/>
    <property type="match status" value="2"/>
</dbReference>
<comment type="caution">
    <text evidence="15">The sequence shown here is derived from an EMBL/GenBank/DDBJ whole genome shotgun (WGS) entry which is preliminary data.</text>
</comment>
<dbReference type="PANTHER" id="PTHR13036:SF0">
    <property type="entry name" value="CHITOBIOSYLDIPHOSPHODOLICHOL BETA-MANNOSYLTRANSFERASE"/>
    <property type="match status" value="1"/>
</dbReference>
<dbReference type="AlphaFoldDB" id="A0ABD2P3I9"/>
<dbReference type="InterPro" id="IPR026051">
    <property type="entry name" value="ALG1-like"/>
</dbReference>
<evidence type="ECO:0000256" key="4">
    <source>
        <dbReference type="ARBA" id="ARBA00022679"/>
    </source>
</evidence>
<protein>
    <recommendedName>
        <fullName evidence="10">Beta-1,4-mannosyltransferase</fullName>
    </recommendedName>
    <alternativeName>
        <fullName evidence="11">GDP-Man:GlcNAc2-PP-dolichol mannosyltransferase</fullName>
    </alternativeName>
    <alternativeName>
        <fullName evidence="9">GDP-mannose-dolichol diphosphochitobiose mannosyltransferase</fullName>
    </alternativeName>
</protein>
<keyword evidence="7 13" id="KW-1133">Transmembrane helix</keyword>
<proteinExistence type="predicted"/>
<evidence type="ECO:0000256" key="5">
    <source>
        <dbReference type="ARBA" id="ARBA00022692"/>
    </source>
</evidence>
<evidence type="ECO:0000256" key="10">
    <source>
        <dbReference type="ARBA" id="ARBA00031566"/>
    </source>
</evidence>